<keyword evidence="3" id="KW-1185">Reference proteome</keyword>
<feature type="compositionally biased region" description="Polar residues" evidence="1">
    <location>
        <begin position="1"/>
        <end position="20"/>
    </location>
</feature>
<evidence type="ECO:0000313" key="3">
    <source>
        <dbReference type="Proteomes" id="UP001190700"/>
    </source>
</evidence>
<dbReference type="AlphaFoldDB" id="A0AAE0C551"/>
<sequence length="89" mass="9899">MTIQCTDSQGVSTLTANASENIERETESSRPNGLLMLACPCTPMCNEFLTVHRACNTKPPQNGYDIVEYKGEEVISVLSSRRQRDNFTV</sequence>
<proteinExistence type="predicted"/>
<accession>A0AAE0C551</accession>
<dbReference type="Proteomes" id="UP001190700">
    <property type="component" value="Unassembled WGS sequence"/>
</dbReference>
<evidence type="ECO:0000256" key="1">
    <source>
        <dbReference type="SAM" id="MobiDB-lite"/>
    </source>
</evidence>
<name>A0AAE0C551_9CHLO</name>
<gene>
    <name evidence="2" type="ORF">CYMTET_42608</name>
</gene>
<dbReference type="EMBL" id="LGRX02028559">
    <property type="protein sequence ID" value="KAK3247908.1"/>
    <property type="molecule type" value="Genomic_DNA"/>
</dbReference>
<evidence type="ECO:0000313" key="2">
    <source>
        <dbReference type="EMBL" id="KAK3247908.1"/>
    </source>
</evidence>
<organism evidence="2 3">
    <name type="scientific">Cymbomonas tetramitiformis</name>
    <dbReference type="NCBI Taxonomy" id="36881"/>
    <lineage>
        <taxon>Eukaryota</taxon>
        <taxon>Viridiplantae</taxon>
        <taxon>Chlorophyta</taxon>
        <taxon>Pyramimonadophyceae</taxon>
        <taxon>Pyramimonadales</taxon>
        <taxon>Pyramimonadaceae</taxon>
        <taxon>Cymbomonas</taxon>
    </lineage>
</organism>
<reference evidence="2 3" key="1">
    <citation type="journal article" date="2015" name="Genome Biol. Evol.">
        <title>Comparative Genomics of a Bacterivorous Green Alga Reveals Evolutionary Causalities and Consequences of Phago-Mixotrophic Mode of Nutrition.</title>
        <authorList>
            <person name="Burns J.A."/>
            <person name="Paasch A."/>
            <person name="Narechania A."/>
            <person name="Kim E."/>
        </authorList>
    </citation>
    <scope>NUCLEOTIDE SEQUENCE [LARGE SCALE GENOMIC DNA]</scope>
    <source>
        <strain evidence="2 3">PLY_AMNH</strain>
    </source>
</reference>
<protein>
    <submittedName>
        <fullName evidence="2">Uncharacterized protein</fullName>
    </submittedName>
</protein>
<comment type="caution">
    <text evidence="2">The sequence shown here is derived from an EMBL/GenBank/DDBJ whole genome shotgun (WGS) entry which is preliminary data.</text>
</comment>
<feature type="region of interest" description="Disordered" evidence="1">
    <location>
        <begin position="1"/>
        <end position="29"/>
    </location>
</feature>